<protein>
    <submittedName>
        <fullName evidence="1">Uncharacterized protein</fullName>
    </submittedName>
</protein>
<dbReference type="EMBL" id="REGN01000897">
    <property type="protein sequence ID" value="RNA38266.1"/>
    <property type="molecule type" value="Genomic_DNA"/>
</dbReference>
<reference evidence="1 2" key="1">
    <citation type="journal article" date="2018" name="Sci. Rep.">
        <title>Genomic signatures of local adaptation to the degree of environmental predictability in rotifers.</title>
        <authorList>
            <person name="Franch-Gras L."/>
            <person name="Hahn C."/>
            <person name="Garcia-Roger E.M."/>
            <person name="Carmona M.J."/>
            <person name="Serra M."/>
            <person name="Gomez A."/>
        </authorList>
    </citation>
    <scope>NUCLEOTIDE SEQUENCE [LARGE SCALE GENOMIC DNA]</scope>
    <source>
        <strain evidence="1">HYR1</strain>
    </source>
</reference>
<keyword evidence="2" id="KW-1185">Reference proteome</keyword>
<name>A0A3M7SRB1_BRAPC</name>
<dbReference type="Proteomes" id="UP000276133">
    <property type="component" value="Unassembled WGS sequence"/>
</dbReference>
<gene>
    <name evidence="1" type="ORF">BpHYR1_030567</name>
</gene>
<accession>A0A3M7SRB1</accession>
<proteinExistence type="predicted"/>
<sequence length="77" mass="9353">MHFSKKIFTVYDFNRNFHIISILFNYNFQIKFKLTDMIWCIVNFKTKKSVELIKNILNIRSLFNAFLEEARALEKKS</sequence>
<comment type="caution">
    <text evidence="1">The sequence shown here is derived from an EMBL/GenBank/DDBJ whole genome shotgun (WGS) entry which is preliminary data.</text>
</comment>
<dbReference type="AlphaFoldDB" id="A0A3M7SRB1"/>
<evidence type="ECO:0000313" key="2">
    <source>
        <dbReference type="Proteomes" id="UP000276133"/>
    </source>
</evidence>
<evidence type="ECO:0000313" key="1">
    <source>
        <dbReference type="EMBL" id="RNA38266.1"/>
    </source>
</evidence>
<organism evidence="1 2">
    <name type="scientific">Brachionus plicatilis</name>
    <name type="common">Marine rotifer</name>
    <name type="synonym">Brachionus muelleri</name>
    <dbReference type="NCBI Taxonomy" id="10195"/>
    <lineage>
        <taxon>Eukaryota</taxon>
        <taxon>Metazoa</taxon>
        <taxon>Spiralia</taxon>
        <taxon>Gnathifera</taxon>
        <taxon>Rotifera</taxon>
        <taxon>Eurotatoria</taxon>
        <taxon>Monogononta</taxon>
        <taxon>Pseudotrocha</taxon>
        <taxon>Ploima</taxon>
        <taxon>Brachionidae</taxon>
        <taxon>Brachionus</taxon>
    </lineage>
</organism>